<feature type="region of interest" description="Disordered" evidence="1">
    <location>
        <begin position="65"/>
        <end position="181"/>
    </location>
</feature>
<reference evidence="2" key="1">
    <citation type="journal article" date="2019" name="Sci. Rep.">
        <title>Draft genome of Tanacetum cinerariifolium, the natural source of mosquito coil.</title>
        <authorList>
            <person name="Yamashiro T."/>
            <person name="Shiraishi A."/>
            <person name="Satake H."/>
            <person name="Nakayama K."/>
        </authorList>
    </citation>
    <scope>NUCLEOTIDE SEQUENCE</scope>
</reference>
<evidence type="ECO:0000256" key="1">
    <source>
        <dbReference type="SAM" id="MobiDB-lite"/>
    </source>
</evidence>
<gene>
    <name evidence="2" type="ORF">Tci_626031</name>
</gene>
<feature type="non-terminal residue" evidence="2">
    <location>
        <position position="1"/>
    </location>
</feature>
<evidence type="ECO:0000313" key="2">
    <source>
        <dbReference type="EMBL" id="GFA54059.1"/>
    </source>
</evidence>
<dbReference type="EMBL" id="BKCJ010442089">
    <property type="protein sequence ID" value="GFA54059.1"/>
    <property type="molecule type" value="Genomic_DNA"/>
</dbReference>
<sequence length="323" mass="35253">ETEAPESPHTVASPTLLPHSTPPTLVPILRRTARIVMRVPPAMSPGISVSIAEVADMPDSTFRKRFRSSYESSPSSSPPDLPSRKRYRGTSELVEDEEEDEHDKEGDDEREDEGEDEKIEESLDSNSVSKDAEDKGPTVGDEDLTAGDEGLAARDEVPGMGVESLSLGGDEVVPRESERPERVSVLRQPTLTTWIDLEDGIAYIDVPAYPPPAPPAQTPPSPEWSSGLLPIYLAPSIVPSTVLSPMIPLTVSSLVASSATAETERFLTELGARVEMQGELIRDHTVRLGSYHLLCFREERRARMDFAEIVDSMRGGNEPKGDV</sequence>
<accession>A0A699JUC6</accession>
<feature type="compositionally biased region" description="Acidic residues" evidence="1">
    <location>
        <begin position="93"/>
        <end position="123"/>
    </location>
</feature>
<dbReference type="AlphaFoldDB" id="A0A699JUC6"/>
<proteinExistence type="predicted"/>
<organism evidence="2">
    <name type="scientific">Tanacetum cinerariifolium</name>
    <name type="common">Dalmatian daisy</name>
    <name type="synonym">Chrysanthemum cinerariifolium</name>
    <dbReference type="NCBI Taxonomy" id="118510"/>
    <lineage>
        <taxon>Eukaryota</taxon>
        <taxon>Viridiplantae</taxon>
        <taxon>Streptophyta</taxon>
        <taxon>Embryophyta</taxon>
        <taxon>Tracheophyta</taxon>
        <taxon>Spermatophyta</taxon>
        <taxon>Magnoliopsida</taxon>
        <taxon>eudicotyledons</taxon>
        <taxon>Gunneridae</taxon>
        <taxon>Pentapetalae</taxon>
        <taxon>asterids</taxon>
        <taxon>campanulids</taxon>
        <taxon>Asterales</taxon>
        <taxon>Asteraceae</taxon>
        <taxon>Asteroideae</taxon>
        <taxon>Anthemideae</taxon>
        <taxon>Anthemidinae</taxon>
        <taxon>Tanacetum</taxon>
    </lineage>
</organism>
<feature type="region of interest" description="Disordered" evidence="1">
    <location>
        <begin position="1"/>
        <end position="24"/>
    </location>
</feature>
<protein>
    <submittedName>
        <fullName evidence="2">Uncharacterized protein</fullName>
    </submittedName>
</protein>
<name>A0A699JUC6_TANCI</name>
<feature type="compositionally biased region" description="Basic and acidic residues" evidence="1">
    <location>
        <begin position="172"/>
        <end position="181"/>
    </location>
</feature>
<comment type="caution">
    <text evidence="2">The sequence shown here is derived from an EMBL/GenBank/DDBJ whole genome shotgun (WGS) entry which is preliminary data.</text>
</comment>